<evidence type="ECO:0000313" key="2">
    <source>
        <dbReference type="Proteomes" id="UP001424741"/>
    </source>
</evidence>
<dbReference type="RefSeq" id="WP_346189028.1">
    <property type="nucleotide sequence ID" value="NZ_BAABRL010000008.1"/>
</dbReference>
<name>A0ABP9V0Y8_9BACT</name>
<evidence type="ECO:0000313" key="1">
    <source>
        <dbReference type="EMBL" id="GAA5496343.1"/>
    </source>
</evidence>
<protein>
    <submittedName>
        <fullName evidence="1">Uncharacterized protein</fullName>
    </submittedName>
</protein>
<sequence length="120" mass="13701">MKKNHTTRLILSALVVFTVSVSFYFTTSLNHTEEQEIEVTSWQEGTVYLSRVSDTHYELSWRSGEQKIILGTSHAYPQQIKLNPESDQLELVLHASEGGLLREHLSSPRSTSLSQHIDFK</sequence>
<gene>
    <name evidence="1" type="ORF">Rhal01_02526</name>
</gene>
<dbReference type="EMBL" id="BAABRL010000008">
    <property type="protein sequence ID" value="GAA5496343.1"/>
    <property type="molecule type" value="Genomic_DNA"/>
</dbReference>
<comment type="caution">
    <text evidence="1">The sequence shown here is derived from an EMBL/GenBank/DDBJ whole genome shotgun (WGS) entry which is preliminary data.</text>
</comment>
<organism evidence="1 2">
    <name type="scientific">Rubritalea halochordaticola</name>
    <dbReference type="NCBI Taxonomy" id="714537"/>
    <lineage>
        <taxon>Bacteria</taxon>
        <taxon>Pseudomonadati</taxon>
        <taxon>Verrucomicrobiota</taxon>
        <taxon>Verrucomicrobiia</taxon>
        <taxon>Verrucomicrobiales</taxon>
        <taxon>Rubritaleaceae</taxon>
        <taxon>Rubritalea</taxon>
    </lineage>
</organism>
<accession>A0ABP9V0Y8</accession>
<dbReference type="Proteomes" id="UP001424741">
    <property type="component" value="Unassembled WGS sequence"/>
</dbReference>
<reference evidence="1 2" key="1">
    <citation type="submission" date="2024-02" db="EMBL/GenBank/DDBJ databases">
        <title>Rubritalea halochordaticola NBRC 107102.</title>
        <authorList>
            <person name="Ichikawa N."/>
            <person name="Katano-Makiyama Y."/>
            <person name="Hidaka K."/>
        </authorList>
    </citation>
    <scope>NUCLEOTIDE SEQUENCE [LARGE SCALE GENOMIC DNA]</scope>
    <source>
        <strain evidence="1 2">NBRC 107102</strain>
    </source>
</reference>
<keyword evidence="2" id="KW-1185">Reference proteome</keyword>
<proteinExistence type="predicted"/>